<gene>
    <name evidence="3" type="ORF">GTK09_04020</name>
</gene>
<keyword evidence="2" id="KW-0812">Transmembrane</keyword>
<keyword evidence="4" id="KW-1185">Reference proteome</keyword>
<dbReference type="AlphaFoldDB" id="A0A6N9T054"/>
<keyword evidence="2" id="KW-0472">Membrane</keyword>
<feature type="transmembrane region" description="Helical" evidence="2">
    <location>
        <begin position="186"/>
        <end position="210"/>
    </location>
</feature>
<sequence length="217" mass="24172">MSESRDNIAQLMGTKRLADAVRQAKIAAAHRSDVVVDIREADRARLEILAEELHPIVRELDPADDFFDFTISGGSHPRLWIDGTANVMMARDRRTYRFVRETRIGRLTMAESTEPRAIADRVTDYVAARMVEREKAYAADDAMGAEEGYANGRSLRQVEDQDEPLRIPETKKKSEAKPQRSKTSDFAIALVWLMIGAVLGAAILLAIASYRGVTIPG</sequence>
<comment type="caution">
    <text evidence="3">The sequence shown here is derived from an EMBL/GenBank/DDBJ whole genome shotgun (WGS) entry which is preliminary data.</text>
</comment>
<organism evidence="3 4">
    <name type="scientific">Jiella pacifica</name>
    <dbReference type="NCBI Taxonomy" id="2696469"/>
    <lineage>
        <taxon>Bacteria</taxon>
        <taxon>Pseudomonadati</taxon>
        <taxon>Pseudomonadota</taxon>
        <taxon>Alphaproteobacteria</taxon>
        <taxon>Hyphomicrobiales</taxon>
        <taxon>Aurantimonadaceae</taxon>
        <taxon>Jiella</taxon>
    </lineage>
</organism>
<proteinExistence type="predicted"/>
<accession>A0A6N9T054</accession>
<keyword evidence="2" id="KW-1133">Transmembrane helix</keyword>
<evidence type="ECO:0000313" key="4">
    <source>
        <dbReference type="Proteomes" id="UP000469011"/>
    </source>
</evidence>
<evidence type="ECO:0000313" key="3">
    <source>
        <dbReference type="EMBL" id="NDW03585.1"/>
    </source>
</evidence>
<reference evidence="3 4" key="1">
    <citation type="submission" date="2020-01" db="EMBL/GenBank/DDBJ databases">
        <title>Jiella pacifica sp. nov.</title>
        <authorList>
            <person name="Xue Z."/>
            <person name="Zhu S."/>
            <person name="Chen J."/>
            <person name="Yang J."/>
        </authorList>
    </citation>
    <scope>NUCLEOTIDE SEQUENCE [LARGE SCALE GENOMIC DNA]</scope>
    <source>
        <strain evidence="3 4">40Bstr34</strain>
    </source>
</reference>
<dbReference type="Proteomes" id="UP000469011">
    <property type="component" value="Unassembled WGS sequence"/>
</dbReference>
<evidence type="ECO:0000256" key="1">
    <source>
        <dbReference type="SAM" id="MobiDB-lite"/>
    </source>
</evidence>
<dbReference type="RefSeq" id="WP_163461203.1">
    <property type="nucleotide sequence ID" value="NZ_JAAAMG010000002.1"/>
</dbReference>
<dbReference type="EMBL" id="JAAAMG010000002">
    <property type="protein sequence ID" value="NDW03585.1"/>
    <property type="molecule type" value="Genomic_DNA"/>
</dbReference>
<protein>
    <submittedName>
        <fullName evidence="3">Uncharacterized protein</fullName>
    </submittedName>
</protein>
<feature type="compositionally biased region" description="Basic and acidic residues" evidence="1">
    <location>
        <begin position="156"/>
        <end position="178"/>
    </location>
</feature>
<name>A0A6N9T054_9HYPH</name>
<evidence type="ECO:0000256" key="2">
    <source>
        <dbReference type="SAM" id="Phobius"/>
    </source>
</evidence>
<feature type="region of interest" description="Disordered" evidence="1">
    <location>
        <begin position="152"/>
        <end position="179"/>
    </location>
</feature>